<dbReference type="EMBL" id="LPUY01000080">
    <property type="protein sequence ID" value="KUP92003.1"/>
    <property type="molecule type" value="Genomic_DNA"/>
</dbReference>
<evidence type="ECO:0000313" key="2">
    <source>
        <dbReference type="Proteomes" id="UP000068382"/>
    </source>
</evidence>
<sequence>MSLAFLHTAELHRATFDRLVAEAGYRGPVQQLVRPDLLARARRHGLATVAPETTALLRDLAAGHRAVVCTCSTLGPLVDQCAGDLPHVLRIDRPLMETALTFAPDILVAFCLQSTRAPTLALLTEVAQAQATPIAPRPVFCADAWPQFEAGDMAGYATEIARAIDAEIAANGRPACLLLAQASMQGAAPQLQGFDLPILTSPPLVTARAIALTRAQPVSVSG</sequence>
<evidence type="ECO:0008006" key="3">
    <source>
        <dbReference type="Google" id="ProtNLM"/>
    </source>
</evidence>
<dbReference type="Proteomes" id="UP000068382">
    <property type="component" value="Unassembled WGS sequence"/>
</dbReference>
<evidence type="ECO:0000313" key="1">
    <source>
        <dbReference type="EMBL" id="KUP92003.1"/>
    </source>
</evidence>
<organism evidence="1 2">
    <name type="scientific">Tritonibacter horizontis</name>
    <dbReference type="NCBI Taxonomy" id="1768241"/>
    <lineage>
        <taxon>Bacteria</taxon>
        <taxon>Pseudomonadati</taxon>
        <taxon>Pseudomonadota</taxon>
        <taxon>Alphaproteobacteria</taxon>
        <taxon>Rhodobacterales</taxon>
        <taxon>Paracoccaceae</taxon>
        <taxon>Tritonibacter</taxon>
    </lineage>
</organism>
<proteinExistence type="predicted"/>
<gene>
    <name evidence="1" type="ORF">TRIHO_31860</name>
</gene>
<name>A0A132BUH5_9RHOB</name>
<dbReference type="AlphaFoldDB" id="A0A132BUH5"/>
<dbReference type="RefSeq" id="WP_068245788.1">
    <property type="nucleotide sequence ID" value="NZ_LPUY01000080.1"/>
</dbReference>
<accession>A0A132BUH5</accession>
<keyword evidence="2" id="KW-1185">Reference proteome</keyword>
<reference evidence="1 2" key="1">
    <citation type="submission" date="2015-12" db="EMBL/GenBank/DDBJ databases">
        <title>Genome sequence of the marine Rhodobacteraceae strain O3.65, Candidatus Tritonibacter horizontis.</title>
        <authorList>
            <person name="Poehlein A."/>
            <person name="Giebel H.A."/>
            <person name="Voget S."/>
            <person name="Brinkhoff T."/>
        </authorList>
    </citation>
    <scope>NUCLEOTIDE SEQUENCE [LARGE SCALE GENOMIC DNA]</scope>
    <source>
        <strain evidence="1 2">O3.65</strain>
    </source>
</reference>
<protein>
    <recommendedName>
        <fullName evidence="3">Asp/Glu/hydantoin racemase</fullName>
    </recommendedName>
</protein>
<comment type="caution">
    <text evidence="1">The sequence shown here is derived from an EMBL/GenBank/DDBJ whole genome shotgun (WGS) entry which is preliminary data.</text>
</comment>